<dbReference type="EMBL" id="CM040978">
    <property type="protein sequence ID" value="MCJ8731169.1"/>
    <property type="molecule type" value="Genomic_DNA"/>
</dbReference>
<name>A0ACC5Y618_9TELE</name>
<dbReference type="Proteomes" id="UP000830395">
    <property type="component" value="Chromosome 4"/>
</dbReference>
<evidence type="ECO:0000313" key="1">
    <source>
        <dbReference type="EMBL" id="MCJ8731169.1"/>
    </source>
</evidence>
<protein>
    <submittedName>
        <fullName evidence="1">Uncharacterized protein</fullName>
    </submittedName>
</protein>
<gene>
    <name evidence="1" type="ORF">PDJAM_G00196200</name>
</gene>
<reference evidence="1" key="1">
    <citation type="submission" date="2020-02" db="EMBL/GenBank/DDBJ databases">
        <title>Genome sequencing of the panga catfish, Pangasius djambal.</title>
        <authorList>
            <person name="Wen M."/>
            <person name="Zahm M."/>
            <person name="Roques C."/>
            <person name="Cabau C."/>
            <person name="Klopp C."/>
            <person name="Donnadieu C."/>
            <person name="Jouanno E."/>
            <person name="Avarre J.-C."/>
            <person name="Campet M."/>
            <person name="Ha T."/>
            <person name="Dugue R."/>
            <person name="Lampietro C."/>
            <person name="Louis A."/>
            <person name="Herpin A."/>
            <person name="Echchiki A."/>
            <person name="Berthelot C."/>
            <person name="Parey E."/>
            <person name="Roest-Crollius H."/>
            <person name="Braasch I."/>
            <person name="Postlethwait J.H."/>
            <person name="Bobe J."/>
            <person name="Montfort J."/>
            <person name="Bouchez O."/>
            <person name="Begum T."/>
            <person name="Schartl M."/>
            <person name="Gustiano R."/>
            <person name="Guiguen Y."/>
        </authorList>
    </citation>
    <scope>NUCLEOTIDE SEQUENCE</scope>
    <source>
        <strain evidence="1">Pdj_M5554</strain>
    </source>
</reference>
<proteinExistence type="predicted"/>
<organism evidence="1 2">
    <name type="scientific">Pangasius djambal</name>
    <dbReference type="NCBI Taxonomy" id="1691987"/>
    <lineage>
        <taxon>Eukaryota</taxon>
        <taxon>Metazoa</taxon>
        <taxon>Chordata</taxon>
        <taxon>Craniata</taxon>
        <taxon>Vertebrata</taxon>
        <taxon>Euteleostomi</taxon>
        <taxon>Actinopterygii</taxon>
        <taxon>Neopterygii</taxon>
        <taxon>Teleostei</taxon>
        <taxon>Ostariophysi</taxon>
        <taxon>Siluriformes</taxon>
        <taxon>Pangasiidae</taxon>
        <taxon>Pangasius</taxon>
    </lineage>
</organism>
<comment type="caution">
    <text evidence="1">The sequence shown here is derived from an EMBL/GenBank/DDBJ whole genome shotgun (WGS) entry which is preliminary data.</text>
</comment>
<keyword evidence="2" id="KW-1185">Reference proteome</keyword>
<sequence>MRFCHSYHQDHMWSAILTHHHLLCLALPLSVKPLHHCPEYHHQLCSQYPQHLYQLLSQYLLNMHQCPPHRQESL</sequence>
<accession>A0ACC5Y618</accession>
<evidence type="ECO:0000313" key="2">
    <source>
        <dbReference type="Proteomes" id="UP000830395"/>
    </source>
</evidence>
<feature type="non-terminal residue" evidence="1">
    <location>
        <position position="74"/>
    </location>
</feature>